<dbReference type="EMBL" id="WVUD01000011">
    <property type="protein sequence ID" value="MYL83190.1"/>
    <property type="molecule type" value="Genomic_DNA"/>
</dbReference>
<organism evidence="1 2">
    <name type="scientific">Solidesulfovibrio aerotolerans</name>
    <dbReference type="NCBI Taxonomy" id="295255"/>
    <lineage>
        <taxon>Bacteria</taxon>
        <taxon>Pseudomonadati</taxon>
        <taxon>Thermodesulfobacteriota</taxon>
        <taxon>Desulfovibrionia</taxon>
        <taxon>Desulfovibrionales</taxon>
        <taxon>Desulfovibrionaceae</taxon>
        <taxon>Solidesulfovibrio</taxon>
    </lineage>
</organism>
<evidence type="ECO:0008006" key="3">
    <source>
        <dbReference type="Google" id="ProtNLM"/>
    </source>
</evidence>
<reference evidence="1 2" key="1">
    <citation type="submission" date="2020-01" db="EMBL/GenBank/DDBJ databases">
        <title>Genome sequence of Desulfovibrio aerotolerans DSM 16695(T).</title>
        <authorList>
            <person name="Karnachuk O."/>
            <person name="Avakyan M."/>
            <person name="Mardanov A."/>
            <person name="Kadnikov V."/>
            <person name="Ravin N."/>
        </authorList>
    </citation>
    <scope>NUCLEOTIDE SEQUENCE [LARGE SCALE GENOMIC DNA]</scope>
    <source>
        <strain evidence="1 2">DSM 16695</strain>
    </source>
</reference>
<sequence>MEQTLVTPQILDAFHLMWDLHPGPVMLVRANREIVAVNTTGKELGIPAGAKCFSLAGRESVCKHCQANAALSEGKARRAGSYAESLGGFVDGYWTPLAGVPGLYLHYGNNISEYVRPELLVPTAD</sequence>
<name>A0A7C9MF48_9BACT</name>
<proteinExistence type="predicted"/>
<evidence type="ECO:0000313" key="1">
    <source>
        <dbReference type="EMBL" id="MYL83190.1"/>
    </source>
</evidence>
<dbReference type="RefSeq" id="WP_160960295.1">
    <property type="nucleotide sequence ID" value="NZ_WVUD01000011.1"/>
</dbReference>
<dbReference type="Proteomes" id="UP000482487">
    <property type="component" value="Unassembled WGS sequence"/>
</dbReference>
<dbReference type="AlphaFoldDB" id="A0A7C9MF48"/>
<accession>A0A7C9MF48</accession>
<protein>
    <recommendedName>
        <fullName evidence="3">PAS domain-containing protein</fullName>
    </recommendedName>
</protein>
<keyword evidence="2" id="KW-1185">Reference proteome</keyword>
<gene>
    <name evidence="1" type="ORF">GTA51_08575</name>
</gene>
<dbReference type="OrthoDB" id="5421973at2"/>
<comment type="caution">
    <text evidence="1">The sequence shown here is derived from an EMBL/GenBank/DDBJ whole genome shotgun (WGS) entry which is preliminary data.</text>
</comment>
<evidence type="ECO:0000313" key="2">
    <source>
        <dbReference type="Proteomes" id="UP000482487"/>
    </source>
</evidence>